<dbReference type="InterPro" id="IPR050800">
    <property type="entry name" value="ARTD/PARP"/>
</dbReference>
<dbReference type="HOGENOM" id="CLU_004841_2_0_1"/>
<feature type="domain" description="PARP alpha-helical" evidence="18">
    <location>
        <begin position="240"/>
        <end position="366"/>
    </location>
</feature>
<dbReference type="RefSeq" id="XP_012179248.1">
    <property type="nucleotide sequence ID" value="XM_012323858.1"/>
</dbReference>
<dbReference type="PROSITE" id="PS51059">
    <property type="entry name" value="PARP_CATALYTIC"/>
    <property type="match status" value="1"/>
</dbReference>
<gene>
    <name evidence="20" type="ORF">FIBRA_01990</name>
</gene>
<dbReference type="SUPFAM" id="SSF56399">
    <property type="entry name" value="ADP-ribosylation"/>
    <property type="match status" value="1"/>
</dbReference>
<dbReference type="SUPFAM" id="SSF142921">
    <property type="entry name" value="WGR domain-like"/>
    <property type="match status" value="1"/>
</dbReference>
<dbReference type="PANTHER" id="PTHR10459">
    <property type="entry name" value="DNA LIGASE"/>
    <property type="match status" value="1"/>
</dbReference>
<keyword evidence="9" id="KW-0862">Zinc</keyword>
<dbReference type="GO" id="GO:0003950">
    <property type="term" value="F:NAD+ poly-ADP-ribosyltransferase activity"/>
    <property type="evidence" value="ECO:0007669"/>
    <property type="project" value="UniProtKB-UniRule"/>
</dbReference>
<dbReference type="GO" id="GO:0005730">
    <property type="term" value="C:nucleolus"/>
    <property type="evidence" value="ECO:0007669"/>
    <property type="project" value="TreeGrafter"/>
</dbReference>
<dbReference type="Gene3D" id="1.20.142.10">
    <property type="entry name" value="Poly(ADP-ribose) polymerase, regulatory domain"/>
    <property type="match status" value="1"/>
</dbReference>
<keyword evidence="8" id="KW-0863">Zinc-finger</keyword>
<comment type="similarity">
    <text evidence="13">Belongs to the ARTD/PARP family.</text>
</comment>
<keyword evidence="6" id="KW-0677">Repeat</keyword>
<dbReference type="Gene3D" id="3.90.228.10">
    <property type="match status" value="1"/>
</dbReference>
<dbReference type="Proteomes" id="UP000006352">
    <property type="component" value="Unassembled WGS sequence"/>
</dbReference>
<keyword evidence="2 15" id="KW-0328">Glycosyltransferase</keyword>
<evidence type="ECO:0000256" key="8">
    <source>
        <dbReference type="ARBA" id="ARBA00022771"/>
    </source>
</evidence>
<feature type="region of interest" description="Disordered" evidence="16">
    <location>
        <begin position="1"/>
        <end position="83"/>
    </location>
</feature>
<dbReference type="Gene3D" id="2.20.140.10">
    <property type="entry name" value="WGR domain"/>
    <property type="match status" value="1"/>
</dbReference>
<dbReference type="GO" id="GO:0008270">
    <property type="term" value="F:zinc ion binding"/>
    <property type="evidence" value="ECO:0007669"/>
    <property type="project" value="UniProtKB-KW"/>
</dbReference>
<dbReference type="Pfam" id="PF02877">
    <property type="entry name" value="PARP_reg"/>
    <property type="match status" value="1"/>
</dbReference>
<sequence>MPPRKKVTAADVSDALKPRSTRSSTRAKAPTSKASAASAPASKGKAKRARDASEDDEDKEEEPENKKAKTDSTAAAAVVDNVQQDPPAKMVTVIKRGAAPVDPCSGYVDTHQVLATDDGVWDATLNQTDVGKNANKFYVIQVLHPVGNIDNCTLFTRWGRVGENGQQQNKGPFMSTIAISEFKKQFRAKASVAWEQRHGMVAKKGKYQWIERVFEDEDESKEDKGEGEGPSKQEVEKIPDSTLPTEIQTLCKLIFSAKLIDAHLSSMNYDANKLPLGKLAKSTILNGFSALKALSEVLSQPNGDTATQYGGFQSATAELTGRYYSIIPHAFGRNRPTVIDNLELLKKELDLVDALGDMEVASKIISSAIPRNDQGEPVNPMDANFLSLRLTNMSSIAQSSKEFDVLQTYARDTHGATHRHYQVQVQHAFRVERQEETDAWMKAGHDKLGDGDRLLLWHGSRTTNFAGILKQGLRIAPPEAPVSGYMFGKGVYFADMMSKSANYCHAYLSDNTGLLLLCEVAAKPFFELHNSDYEAGTACKQAEKRCTKGLGRTQPAAWQDAGAALENDALRGVHMPKGPGQEGADAQARLQYNEVRSPAVACWGEMPSC</sequence>
<dbReference type="InterPro" id="IPR036616">
    <property type="entry name" value="Poly(ADP-ribose)pol_reg_dom_sf"/>
</dbReference>
<evidence type="ECO:0000259" key="17">
    <source>
        <dbReference type="PROSITE" id="PS51059"/>
    </source>
</evidence>
<feature type="compositionally biased region" description="Acidic residues" evidence="16">
    <location>
        <begin position="53"/>
        <end position="63"/>
    </location>
</feature>
<dbReference type="PANTHER" id="PTHR10459:SF60">
    <property type="entry name" value="POLY [ADP-RIBOSE] POLYMERASE 2"/>
    <property type="match status" value="1"/>
</dbReference>
<dbReference type="InterPro" id="IPR012317">
    <property type="entry name" value="Poly(ADP-ribose)pol_cat_dom"/>
</dbReference>
<evidence type="ECO:0000259" key="19">
    <source>
        <dbReference type="PROSITE" id="PS51977"/>
    </source>
</evidence>
<dbReference type="EC" id="2.4.2.-" evidence="15"/>
<evidence type="ECO:0000256" key="16">
    <source>
        <dbReference type="SAM" id="MobiDB-lite"/>
    </source>
</evidence>
<dbReference type="OrthoDB" id="2017365at2759"/>
<feature type="domain" description="PARP catalytic" evidence="17">
    <location>
        <begin position="379"/>
        <end position="609"/>
    </location>
</feature>
<dbReference type="STRING" id="599839.J4GM20"/>
<protein>
    <recommendedName>
        <fullName evidence="15">Poly [ADP-ribose] polymerase</fullName>
        <shortName evidence="15">PARP</shortName>
        <ecNumber evidence="15">2.4.2.-</ecNumber>
    </recommendedName>
</protein>
<dbReference type="InterPro" id="IPR004102">
    <property type="entry name" value="Poly(ADP-ribose)pol_reg_dom"/>
</dbReference>
<evidence type="ECO:0000256" key="6">
    <source>
        <dbReference type="ARBA" id="ARBA00022737"/>
    </source>
</evidence>
<dbReference type="InterPro" id="IPR036930">
    <property type="entry name" value="WGR_dom_sf"/>
</dbReference>
<evidence type="ECO:0000256" key="15">
    <source>
        <dbReference type="RuleBase" id="RU362114"/>
    </source>
</evidence>
<dbReference type="EMBL" id="HE796958">
    <property type="protein sequence ID" value="CCL99965.1"/>
    <property type="molecule type" value="Genomic_DNA"/>
</dbReference>
<evidence type="ECO:0000256" key="14">
    <source>
        <dbReference type="ARBA" id="ARBA00033987"/>
    </source>
</evidence>
<evidence type="ECO:0000256" key="3">
    <source>
        <dbReference type="ARBA" id="ARBA00022679"/>
    </source>
</evidence>
<comment type="subcellular location">
    <subcellularLocation>
        <location evidence="1">Nucleus</location>
    </subcellularLocation>
</comment>
<dbReference type="GO" id="GO:0003677">
    <property type="term" value="F:DNA binding"/>
    <property type="evidence" value="ECO:0007669"/>
    <property type="project" value="UniProtKB-KW"/>
</dbReference>
<dbReference type="InParanoid" id="J4GM20"/>
<dbReference type="PROSITE" id="PS51060">
    <property type="entry name" value="PARP_ALPHA_HD"/>
    <property type="match status" value="1"/>
</dbReference>
<evidence type="ECO:0000256" key="10">
    <source>
        <dbReference type="ARBA" id="ARBA00023027"/>
    </source>
</evidence>
<dbReference type="InterPro" id="IPR008893">
    <property type="entry name" value="WGR_domain"/>
</dbReference>
<feature type="compositionally biased region" description="Low complexity" evidence="16">
    <location>
        <begin position="23"/>
        <end position="43"/>
    </location>
</feature>
<feature type="compositionally biased region" description="Basic and acidic residues" evidence="16">
    <location>
        <begin position="221"/>
        <end position="239"/>
    </location>
</feature>
<keyword evidence="12" id="KW-0539">Nucleus</keyword>
<dbReference type="AlphaFoldDB" id="J4GM20"/>
<reference evidence="20 21" key="1">
    <citation type="journal article" date="2012" name="Appl. Environ. Microbiol.">
        <title>Short-read sequencing for genomic analysis of the brown rot fungus Fibroporia radiculosa.</title>
        <authorList>
            <person name="Tang J.D."/>
            <person name="Perkins A.D."/>
            <person name="Sonstegard T.S."/>
            <person name="Schroeder S.G."/>
            <person name="Burgess S.C."/>
            <person name="Diehl S.V."/>
        </authorList>
    </citation>
    <scope>NUCLEOTIDE SEQUENCE [LARGE SCALE GENOMIC DNA]</scope>
    <source>
        <strain evidence="20 21">TFFH 294</strain>
    </source>
</reference>
<proteinExistence type="inferred from homology"/>
<dbReference type="PROSITE" id="PS51977">
    <property type="entry name" value="WGR"/>
    <property type="match status" value="1"/>
</dbReference>
<dbReference type="Pfam" id="PF00644">
    <property type="entry name" value="PARP"/>
    <property type="match status" value="1"/>
</dbReference>
<accession>J4GM20</accession>
<dbReference type="GO" id="GO:1990404">
    <property type="term" value="F:NAD+-protein mono-ADP-ribosyltransferase activity"/>
    <property type="evidence" value="ECO:0007669"/>
    <property type="project" value="TreeGrafter"/>
</dbReference>
<keyword evidence="21" id="KW-1185">Reference proteome</keyword>
<evidence type="ECO:0000256" key="12">
    <source>
        <dbReference type="ARBA" id="ARBA00023242"/>
    </source>
</evidence>
<keyword evidence="11" id="KW-0238">DNA-binding</keyword>
<dbReference type="FunFam" id="1.20.142.10:FF:000002">
    <property type="entry name" value="Poly [ADP-ribose] polymerase"/>
    <property type="match status" value="1"/>
</dbReference>
<evidence type="ECO:0000313" key="20">
    <source>
        <dbReference type="EMBL" id="CCL99965.1"/>
    </source>
</evidence>
<dbReference type="Pfam" id="PF05406">
    <property type="entry name" value="WGR"/>
    <property type="match status" value="1"/>
</dbReference>
<evidence type="ECO:0000256" key="5">
    <source>
        <dbReference type="ARBA" id="ARBA00022723"/>
    </source>
</evidence>
<evidence type="ECO:0000256" key="9">
    <source>
        <dbReference type="ARBA" id="ARBA00022833"/>
    </source>
</evidence>
<evidence type="ECO:0000313" key="21">
    <source>
        <dbReference type="Proteomes" id="UP000006352"/>
    </source>
</evidence>
<dbReference type="GO" id="GO:0070212">
    <property type="term" value="P:protein poly-ADP-ribosylation"/>
    <property type="evidence" value="ECO:0007669"/>
    <property type="project" value="TreeGrafter"/>
</dbReference>
<evidence type="ECO:0000256" key="7">
    <source>
        <dbReference type="ARBA" id="ARBA00022765"/>
    </source>
</evidence>
<comment type="catalytic activity">
    <reaction evidence="14">
        <text>NAD(+) + (ADP-D-ribosyl)n-acceptor = nicotinamide + (ADP-D-ribosyl)n+1-acceptor + H(+).</text>
        <dbReference type="EC" id="2.4.2.30"/>
    </reaction>
</comment>
<dbReference type="SUPFAM" id="SSF47587">
    <property type="entry name" value="Domain of poly(ADP-ribose) polymerase"/>
    <property type="match status" value="1"/>
</dbReference>
<dbReference type="SMART" id="SM00773">
    <property type="entry name" value="WGR"/>
    <property type="match status" value="1"/>
</dbReference>
<evidence type="ECO:0000259" key="18">
    <source>
        <dbReference type="PROSITE" id="PS51060"/>
    </source>
</evidence>
<evidence type="ECO:0000256" key="1">
    <source>
        <dbReference type="ARBA" id="ARBA00004123"/>
    </source>
</evidence>
<organism evidence="20 21">
    <name type="scientific">Fibroporia radiculosa</name>
    <dbReference type="NCBI Taxonomy" id="599839"/>
    <lineage>
        <taxon>Eukaryota</taxon>
        <taxon>Fungi</taxon>
        <taxon>Dikarya</taxon>
        <taxon>Basidiomycota</taxon>
        <taxon>Agaricomycotina</taxon>
        <taxon>Agaricomycetes</taxon>
        <taxon>Polyporales</taxon>
        <taxon>Fibroporiaceae</taxon>
        <taxon>Fibroporia</taxon>
    </lineage>
</organism>
<dbReference type="CDD" id="cd01437">
    <property type="entry name" value="parp_like"/>
    <property type="match status" value="1"/>
</dbReference>
<keyword evidence="4" id="KW-0548">Nucleotidyltransferase</keyword>
<keyword evidence="3 15" id="KW-0808">Transferase</keyword>
<evidence type="ECO:0000256" key="13">
    <source>
        <dbReference type="ARBA" id="ARBA00024347"/>
    </source>
</evidence>
<dbReference type="GO" id="GO:0016779">
    <property type="term" value="F:nucleotidyltransferase activity"/>
    <property type="evidence" value="ECO:0007669"/>
    <property type="project" value="UniProtKB-KW"/>
</dbReference>
<evidence type="ECO:0000256" key="2">
    <source>
        <dbReference type="ARBA" id="ARBA00022676"/>
    </source>
</evidence>
<keyword evidence="5" id="KW-0479">Metal-binding</keyword>
<keyword evidence="7" id="KW-0013">ADP-ribosylation</keyword>
<dbReference type="GeneID" id="24094876"/>
<name>J4GM20_9APHY</name>
<feature type="region of interest" description="Disordered" evidence="16">
    <location>
        <begin position="217"/>
        <end position="240"/>
    </location>
</feature>
<dbReference type="GO" id="GO:0006302">
    <property type="term" value="P:double-strand break repair"/>
    <property type="evidence" value="ECO:0007669"/>
    <property type="project" value="TreeGrafter"/>
</dbReference>
<evidence type="ECO:0000256" key="4">
    <source>
        <dbReference type="ARBA" id="ARBA00022695"/>
    </source>
</evidence>
<evidence type="ECO:0000256" key="11">
    <source>
        <dbReference type="ARBA" id="ARBA00023125"/>
    </source>
</evidence>
<feature type="domain" description="WGR" evidence="19">
    <location>
        <begin position="110"/>
        <end position="207"/>
    </location>
</feature>
<keyword evidence="10 15" id="KW-0520">NAD</keyword>
<dbReference type="CDD" id="cd07997">
    <property type="entry name" value="WGR_PARP"/>
    <property type="match status" value="1"/>
</dbReference>